<protein>
    <submittedName>
        <fullName evidence="1">Uncharacterized protein</fullName>
    </submittedName>
</protein>
<sequence>MMTQRVERVDFTNEWRTKLLRAINVVAERDMQEGVADEIERSIDEGRAFLFSAGKGGFFVLEPMKFEGQPAVNMTFCWSTERHGMIKYYKTVEGLARKINAKLIIGYTKNERLPEYYERIGFTPKGKNEKGLFVFVREVQ</sequence>
<dbReference type="RefSeq" id="WP_054823343.1">
    <property type="nucleotide sequence ID" value="NZ_CP033138.1"/>
</dbReference>
<proteinExistence type="predicted"/>
<evidence type="ECO:0000313" key="1">
    <source>
        <dbReference type="EMBL" id="QGH49247.1"/>
    </source>
</evidence>
<dbReference type="EMBL" id="CP045860">
    <property type="protein sequence ID" value="QGH49247.1"/>
    <property type="molecule type" value="Genomic_DNA"/>
</dbReference>
<accession>A0AAP9GFU5</accession>
<name>A0AAP9GFU5_9VIBR</name>
<dbReference type="AlphaFoldDB" id="A0AAP9GFU5"/>
<gene>
    <name evidence="1" type="ORF">APZ19_19200</name>
</gene>
<reference evidence="1 2" key="1">
    <citation type="journal article" date="2015" name="Genome Announc.">
        <title>Draft Genome Sequence of Vibrio owensii Strain SH-14, Which Causes Shrimp Acute Hepatopancreatic Necrosis Disease.</title>
        <authorList>
            <person name="Liu L."/>
            <person name="Xiao J."/>
            <person name="Xia X."/>
            <person name="Pan Y."/>
            <person name="Yan S."/>
            <person name="Wang Y."/>
        </authorList>
    </citation>
    <scope>NUCLEOTIDE SEQUENCE [LARGE SCALE GENOMIC DNA]</scope>
    <source>
        <strain evidence="1 2">SH14</strain>
    </source>
</reference>
<organism evidence="1 2">
    <name type="scientific">Vibrio owensii</name>
    <dbReference type="NCBI Taxonomy" id="696485"/>
    <lineage>
        <taxon>Bacteria</taxon>
        <taxon>Pseudomonadati</taxon>
        <taxon>Pseudomonadota</taxon>
        <taxon>Gammaproteobacteria</taxon>
        <taxon>Vibrionales</taxon>
        <taxon>Vibrionaceae</taxon>
        <taxon>Vibrio</taxon>
    </lineage>
</organism>
<dbReference type="Proteomes" id="UP000390336">
    <property type="component" value="Chromosome 2"/>
</dbReference>
<evidence type="ECO:0000313" key="2">
    <source>
        <dbReference type="Proteomes" id="UP000390336"/>
    </source>
</evidence>